<dbReference type="InterPro" id="IPR008928">
    <property type="entry name" value="6-hairpin_glycosidase_sf"/>
</dbReference>
<accession>A0A645A7U4</accession>
<organism evidence="1">
    <name type="scientific">bioreactor metagenome</name>
    <dbReference type="NCBI Taxonomy" id="1076179"/>
    <lineage>
        <taxon>unclassified sequences</taxon>
        <taxon>metagenomes</taxon>
        <taxon>ecological metagenomes</taxon>
    </lineage>
</organism>
<sequence length="258" mass="29578">MLMFPERYMDIALALGMNVTVNKFVKQIPVRNSRTYNIIQDDEIRILKERRAEHRGYYSDKREVTSYISQLVESLAVSSVLLDEPSLYKEAVLIMEYLLLHNRNENGRLYRYNCCHKSSIPGFLSDYSNLIAALIELHKASGEANSDFKVHAGKYIDFVLQHFYKPENGMFSKSECSIQPDTIPFKRESNIDFLKPSANSIMAGNLISFYEISGKKDYLEIAAQQIMNIAPNLHSSGPMLASWAQKILKYIQLTKLTT</sequence>
<comment type="caution">
    <text evidence="1">The sequence shown here is derived from an EMBL/GenBank/DDBJ whole genome shotgun (WGS) entry which is preliminary data.</text>
</comment>
<dbReference type="PANTHER" id="PTHR42899">
    <property type="entry name" value="SPERMATOGENESIS-ASSOCIATED PROTEIN 20"/>
    <property type="match status" value="1"/>
</dbReference>
<reference evidence="1" key="1">
    <citation type="submission" date="2019-08" db="EMBL/GenBank/DDBJ databases">
        <authorList>
            <person name="Kucharzyk K."/>
            <person name="Murdoch R.W."/>
            <person name="Higgins S."/>
            <person name="Loffler F."/>
        </authorList>
    </citation>
    <scope>NUCLEOTIDE SEQUENCE</scope>
</reference>
<dbReference type="EMBL" id="VSSQ01011486">
    <property type="protein sequence ID" value="MPM46943.1"/>
    <property type="molecule type" value="Genomic_DNA"/>
</dbReference>
<dbReference type="GO" id="GO:0005975">
    <property type="term" value="P:carbohydrate metabolic process"/>
    <property type="evidence" value="ECO:0007669"/>
    <property type="project" value="InterPro"/>
</dbReference>
<dbReference type="SUPFAM" id="SSF48208">
    <property type="entry name" value="Six-hairpin glycosidases"/>
    <property type="match status" value="1"/>
</dbReference>
<gene>
    <name evidence="1" type="ORF">SDC9_93650</name>
</gene>
<name>A0A645A7U4_9ZZZZ</name>
<dbReference type="InterPro" id="IPR024705">
    <property type="entry name" value="Ssp411"/>
</dbReference>
<evidence type="ECO:0000313" key="1">
    <source>
        <dbReference type="EMBL" id="MPM46943.1"/>
    </source>
</evidence>
<dbReference type="AlphaFoldDB" id="A0A645A7U4"/>
<evidence type="ECO:0008006" key="2">
    <source>
        <dbReference type="Google" id="ProtNLM"/>
    </source>
</evidence>
<protein>
    <recommendedName>
        <fullName evidence="2">Thioredoxin domain-containing protein</fullName>
    </recommendedName>
</protein>
<proteinExistence type="predicted"/>
<dbReference type="PANTHER" id="PTHR42899:SF1">
    <property type="entry name" value="SPERMATOGENESIS-ASSOCIATED PROTEIN 20"/>
    <property type="match status" value="1"/>
</dbReference>